<dbReference type="InterPro" id="IPR050341">
    <property type="entry name" value="PP1_catalytic_subunit"/>
</dbReference>
<evidence type="ECO:0000256" key="5">
    <source>
        <dbReference type="ARBA" id="ARBA00022912"/>
    </source>
</evidence>
<evidence type="ECO:0000259" key="9">
    <source>
        <dbReference type="SMART" id="SM00156"/>
    </source>
</evidence>
<evidence type="ECO:0000256" key="3">
    <source>
        <dbReference type="ARBA" id="ARBA00022723"/>
    </source>
</evidence>
<comment type="cofactor">
    <cofactor evidence="1">
        <name>Mn(2+)</name>
        <dbReference type="ChEBI" id="CHEBI:29035"/>
    </cofactor>
</comment>
<keyword evidence="5" id="KW-0904">Protein phosphatase</keyword>
<evidence type="ECO:0000256" key="2">
    <source>
        <dbReference type="ARBA" id="ARBA00013081"/>
    </source>
</evidence>
<name>A0AAD5QL21_PARTN</name>
<protein>
    <recommendedName>
        <fullName evidence="2">protein-serine/threonine phosphatase</fullName>
        <ecNumber evidence="2">3.1.3.16</ecNumber>
    </recommendedName>
</protein>
<dbReference type="PRINTS" id="PR00114">
    <property type="entry name" value="STPHPHTASE"/>
</dbReference>
<evidence type="ECO:0000313" key="11">
    <source>
        <dbReference type="Proteomes" id="UP001196413"/>
    </source>
</evidence>
<organism evidence="10 11">
    <name type="scientific">Parelaphostrongylus tenuis</name>
    <name type="common">Meningeal worm</name>
    <dbReference type="NCBI Taxonomy" id="148309"/>
    <lineage>
        <taxon>Eukaryota</taxon>
        <taxon>Metazoa</taxon>
        <taxon>Ecdysozoa</taxon>
        <taxon>Nematoda</taxon>
        <taxon>Chromadorea</taxon>
        <taxon>Rhabditida</taxon>
        <taxon>Rhabditina</taxon>
        <taxon>Rhabditomorpha</taxon>
        <taxon>Strongyloidea</taxon>
        <taxon>Metastrongylidae</taxon>
        <taxon>Parelaphostrongylus</taxon>
    </lineage>
</organism>
<feature type="domain" description="Serine/threonine specific protein phosphatases" evidence="9">
    <location>
        <begin position="1"/>
        <end position="106"/>
    </location>
</feature>
<comment type="catalytic activity">
    <reaction evidence="7">
        <text>O-phospho-L-seryl-[protein] + H2O = L-seryl-[protein] + phosphate</text>
        <dbReference type="Rhea" id="RHEA:20629"/>
        <dbReference type="Rhea" id="RHEA-COMP:9863"/>
        <dbReference type="Rhea" id="RHEA-COMP:11604"/>
        <dbReference type="ChEBI" id="CHEBI:15377"/>
        <dbReference type="ChEBI" id="CHEBI:29999"/>
        <dbReference type="ChEBI" id="CHEBI:43474"/>
        <dbReference type="ChEBI" id="CHEBI:83421"/>
        <dbReference type="EC" id="3.1.3.16"/>
    </reaction>
</comment>
<dbReference type="EC" id="3.1.3.16" evidence="2"/>
<dbReference type="AlphaFoldDB" id="A0AAD5QL21"/>
<sequence length="139" mass="15370">MSAKLSTRTCFGRIPDQYIRGWRRNNHGVSYVFGPDFVKKFCREMDLDLIVRAHQVVQDGYEFFANQHLITIFSAPRYCGEFDNNAAVMIVQDKLGDSFSSTVAAWPSGSQAGLGAVDQAPLLTIPLPNSLGQPTTSIL</sequence>
<proteinExistence type="predicted"/>
<keyword evidence="6" id="KW-0464">Manganese</keyword>
<dbReference type="PANTHER" id="PTHR11668">
    <property type="entry name" value="SERINE/THREONINE PROTEIN PHOSPHATASE"/>
    <property type="match status" value="1"/>
</dbReference>
<accession>A0AAD5QL21</accession>
<dbReference type="GO" id="GO:0004722">
    <property type="term" value="F:protein serine/threonine phosphatase activity"/>
    <property type="evidence" value="ECO:0007669"/>
    <property type="project" value="UniProtKB-EC"/>
</dbReference>
<evidence type="ECO:0000313" key="10">
    <source>
        <dbReference type="EMBL" id="KAJ1352690.1"/>
    </source>
</evidence>
<dbReference type="GO" id="GO:0046872">
    <property type="term" value="F:metal ion binding"/>
    <property type="evidence" value="ECO:0007669"/>
    <property type="project" value="UniProtKB-KW"/>
</dbReference>
<dbReference type="InterPro" id="IPR006186">
    <property type="entry name" value="Ser/Thr-sp_prot-phosphatase"/>
</dbReference>
<dbReference type="PANTHER" id="PTHR11668:SF300">
    <property type="entry name" value="SERINE_THREONINE-PROTEIN PHOSPHATASE"/>
    <property type="match status" value="1"/>
</dbReference>
<gene>
    <name evidence="10" type="ORF">KIN20_009092</name>
</gene>
<evidence type="ECO:0000256" key="6">
    <source>
        <dbReference type="ARBA" id="ARBA00023211"/>
    </source>
</evidence>
<evidence type="ECO:0000256" key="8">
    <source>
        <dbReference type="ARBA" id="ARBA00048336"/>
    </source>
</evidence>
<dbReference type="SUPFAM" id="SSF56300">
    <property type="entry name" value="Metallo-dependent phosphatases"/>
    <property type="match status" value="1"/>
</dbReference>
<keyword evidence="4" id="KW-0378">Hydrolase</keyword>
<keyword evidence="11" id="KW-1185">Reference proteome</keyword>
<dbReference type="GO" id="GO:0005737">
    <property type="term" value="C:cytoplasm"/>
    <property type="evidence" value="ECO:0007669"/>
    <property type="project" value="TreeGrafter"/>
</dbReference>
<keyword evidence="3" id="KW-0479">Metal-binding</keyword>
<dbReference type="EMBL" id="JAHQIW010001508">
    <property type="protein sequence ID" value="KAJ1352690.1"/>
    <property type="molecule type" value="Genomic_DNA"/>
</dbReference>
<dbReference type="Proteomes" id="UP001196413">
    <property type="component" value="Unassembled WGS sequence"/>
</dbReference>
<evidence type="ECO:0000256" key="1">
    <source>
        <dbReference type="ARBA" id="ARBA00001936"/>
    </source>
</evidence>
<reference evidence="10" key="1">
    <citation type="submission" date="2021-06" db="EMBL/GenBank/DDBJ databases">
        <title>Parelaphostrongylus tenuis whole genome reference sequence.</title>
        <authorList>
            <person name="Garwood T.J."/>
            <person name="Larsen P.A."/>
            <person name="Fountain-Jones N.M."/>
            <person name="Garbe J.R."/>
            <person name="Macchietto M.G."/>
            <person name="Kania S.A."/>
            <person name="Gerhold R.W."/>
            <person name="Richards J.E."/>
            <person name="Wolf T.M."/>
        </authorList>
    </citation>
    <scope>NUCLEOTIDE SEQUENCE</scope>
    <source>
        <strain evidence="10">MNPRO001-30</strain>
        <tissue evidence="10">Meninges</tissue>
    </source>
</reference>
<comment type="caution">
    <text evidence="10">The sequence shown here is derived from an EMBL/GenBank/DDBJ whole genome shotgun (WGS) entry which is preliminary data.</text>
</comment>
<evidence type="ECO:0000256" key="7">
    <source>
        <dbReference type="ARBA" id="ARBA00047761"/>
    </source>
</evidence>
<dbReference type="InterPro" id="IPR029052">
    <property type="entry name" value="Metallo-depent_PP-like"/>
</dbReference>
<comment type="catalytic activity">
    <reaction evidence="8">
        <text>O-phospho-L-threonyl-[protein] + H2O = L-threonyl-[protein] + phosphate</text>
        <dbReference type="Rhea" id="RHEA:47004"/>
        <dbReference type="Rhea" id="RHEA-COMP:11060"/>
        <dbReference type="Rhea" id="RHEA-COMP:11605"/>
        <dbReference type="ChEBI" id="CHEBI:15377"/>
        <dbReference type="ChEBI" id="CHEBI:30013"/>
        <dbReference type="ChEBI" id="CHEBI:43474"/>
        <dbReference type="ChEBI" id="CHEBI:61977"/>
        <dbReference type="EC" id="3.1.3.16"/>
    </reaction>
</comment>
<dbReference type="Gene3D" id="3.60.21.10">
    <property type="match status" value="1"/>
</dbReference>
<evidence type="ECO:0000256" key="4">
    <source>
        <dbReference type="ARBA" id="ARBA00022801"/>
    </source>
</evidence>
<dbReference type="GO" id="GO:0005634">
    <property type="term" value="C:nucleus"/>
    <property type="evidence" value="ECO:0007669"/>
    <property type="project" value="TreeGrafter"/>
</dbReference>
<dbReference type="SMART" id="SM00156">
    <property type="entry name" value="PP2Ac"/>
    <property type="match status" value="1"/>
</dbReference>